<reference evidence="3 5" key="2">
    <citation type="submission" date="2023-11" db="EMBL/GenBank/DDBJ databases">
        <title>MicrobeMod: A computational toolkit for identifying prokaryotic methylation and restriction-modification with nanopore sequencing.</title>
        <authorList>
            <person name="Crits-Christoph A."/>
            <person name="Kang S.C."/>
            <person name="Lee H."/>
            <person name="Ostrov N."/>
        </authorList>
    </citation>
    <scope>NUCLEOTIDE SEQUENCE [LARGE SCALE GENOMIC DNA]</scope>
    <source>
        <strain evidence="3 5">ATCC 23090</strain>
    </source>
</reference>
<protein>
    <submittedName>
        <fullName evidence="2">Uncharacterized protein</fullName>
    </submittedName>
</protein>
<sequence length="461" mass="51096">MLRYILLLIVFASAQVYAQKTGTVSLDFKTKAINFPTGSFQKGDAIQLSITNYNANLYKLEIGDVDTAAVAPPNNGTLISGLQDDGNLAKLVANLSSAVVAAAPLAVAGNKSMFADFPPKKPKDELSVEDVQQLEIDTILNMQHELYSLKQDAEWILYKYREQFLVQTVPAVSCDLSFDAEIKEIAHNMDSLRSALLDLRYRLEVRTIRYVRNISKYAEKIEKDKGLKNNDTLIRKYYEDISTSVIAAQENVDLDHQATLICNLRVLQLTSSGCYVSLPMYLLDDVKKVTISITPRYDSLNLGSYKTTFMLPWVQHKVWGISAGIYTSTLYNDVYSGQQQSDSTFSIVQEKHSGKMEFGINALAYTGWNVTGDKSCNYLGMAFGIGMSVSEKPKPRVLLGMSFITGEKNRLMVSAGLIAGFVNRLSSAYKENTTYSGTPGTFVKDGIKPGAFLSVNYSFLN</sequence>
<feature type="signal peptide" evidence="1">
    <location>
        <begin position="1"/>
        <end position="18"/>
    </location>
</feature>
<dbReference type="Proteomes" id="UP001326715">
    <property type="component" value="Chromosome"/>
</dbReference>
<organism evidence="2 4">
    <name type="scientific">Chitinophaga sancti</name>
    <dbReference type="NCBI Taxonomy" id="1004"/>
    <lineage>
        <taxon>Bacteria</taxon>
        <taxon>Pseudomonadati</taxon>
        <taxon>Bacteroidota</taxon>
        <taxon>Chitinophagia</taxon>
        <taxon>Chitinophagales</taxon>
        <taxon>Chitinophagaceae</taxon>
        <taxon>Chitinophaga</taxon>
    </lineage>
</organism>
<dbReference type="OrthoDB" id="6225685at2"/>
<dbReference type="STRING" id="1004.SAMN05661012_00481"/>
<feature type="chain" id="PRO_5013063379" evidence="1">
    <location>
        <begin position="19"/>
        <end position="461"/>
    </location>
</feature>
<accession>A0A1K1M696</accession>
<keyword evidence="1" id="KW-0732">Signal</keyword>
<evidence type="ECO:0000313" key="5">
    <source>
        <dbReference type="Proteomes" id="UP001326715"/>
    </source>
</evidence>
<dbReference type="RefSeq" id="WP_072356998.1">
    <property type="nucleotide sequence ID" value="NZ_CP139972.1"/>
</dbReference>
<evidence type="ECO:0000256" key="1">
    <source>
        <dbReference type="SAM" id="SignalP"/>
    </source>
</evidence>
<dbReference type="AlphaFoldDB" id="A0A1K1M696"/>
<proteinExistence type="predicted"/>
<dbReference type="EMBL" id="CP140154">
    <property type="protein sequence ID" value="WQG89774.1"/>
    <property type="molecule type" value="Genomic_DNA"/>
</dbReference>
<reference evidence="2 4" key="1">
    <citation type="submission" date="2016-11" db="EMBL/GenBank/DDBJ databases">
        <authorList>
            <person name="Jaros S."/>
            <person name="Januszkiewicz K."/>
            <person name="Wedrychowicz H."/>
        </authorList>
    </citation>
    <scope>NUCLEOTIDE SEQUENCE [LARGE SCALE GENOMIC DNA]</scope>
    <source>
        <strain evidence="2 4">DSM 784</strain>
    </source>
</reference>
<evidence type="ECO:0000313" key="3">
    <source>
        <dbReference type="EMBL" id="WQG89774.1"/>
    </source>
</evidence>
<name>A0A1K1M696_9BACT</name>
<gene>
    <name evidence="2" type="ORF">SAMN05661012_00481</name>
    <name evidence="3" type="ORF">SR876_33115</name>
</gene>
<evidence type="ECO:0000313" key="4">
    <source>
        <dbReference type="Proteomes" id="UP000183788"/>
    </source>
</evidence>
<dbReference type="EMBL" id="FPIZ01000001">
    <property type="protein sequence ID" value="SFW18619.1"/>
    <property type="molecule type" value="Genomic_DNA"/>
</dbReference>
<keyword evidence="5" id="KW-1185">Reference proteome</keyword>
<dbReference type="Proteomes" id="UP000183788">
    <property type="component" value="Unassembled WGS sequence"/>
</dbReference>
<evidence type="ECO:0000313" key="2">
    <source>
        <dbReference type="EMBL" id="SFW18619.1"/>
    </source>
</evidence>